<protein>
    <recommendedName>
        <fullName evidence="3">Hydrophobin</fullName>
    </recommendedName>
</protein>
<reference evidence="1 2" key="1">
    <citation type="journal article" date="2020" name="Fungal Divers.">
        <title>Resolving the Mortierellaceae phylogeny through synthesis of multi-gene phylogenetics and phylogenomics.</title>
        <authorList>
            <person name="Vandepol N."/>
            <person name="Liber J."/>
            <person name="Desiro A."/>
            <person name="Na H."/>
            <person name="Kennedy M."/>
            <person name="Barry K."/>
            <person name="Grigoriev I.V."/>
            <person name="Miller A.N."/>
            <person name="O'Donnell K."/>
            <person name="Stajich J.E."/>
            <person name="Bonito G."/>
        </authorList>
    </citation>
    <scope>NUCLEOTIDE SEQUENCE [LARGE SCALE GENOMIC DNA]</scope>
    <source>
        <strain evidence="1 2">AD045</strain>
    </source>
</reference>
<dbReference type="Proteomes" id="UP001194696">
    <property type="component" value="Unassembled WGS sequence"/>
</dbReference>
<sequence length="134" mass="13468">MDPHAQVQAEFNELGNQSMMNEQMRQLNLGVHPIGLTTPDINIMSSSDPTTVVPVSTITEAPIAAAPMDAAIIPTGDITAATVVPPGDVPDPTGGDGCSWLDCDCCGGDCGGGDCGGGGSCCTIITMFGTSKGP</sequence>
<keyword evidence="2" id="KW-1185">Reference proteome</keyword>
<evidence type="ECO:0000313" key="2">
    <source>
        <dbReference type="Proteomes" id="UP001194696"/>
    </source>
</evidence>
<evidence type="ECO:0000313" key="1">
    <source>
        <dbReference type="EMBL" id="KAG0296258.1"/>
    </source>
</evidence>
<accession>A0ABQ7KE45</accession>
<name>A0ABQ7KE45_9FUNG</name>
<evidence type="ECO:0008006" key="3">
    <source>
        <dbReference type="Google" id="ProtNLM"/>
    </source>
</evidence>
<dbReference type="EMBL" id="JAAAIM010000062">
    <property type="protein sequence ID" value="KAG0296258.1"/>
    <property type="molecule type" value="Genomic_DNA"/>
</dbReference>
<organism evidence="1 2">
    <name type="scientific">Linnemannia gamsii</name>
    <dbReference type="NCBI Taxonomy" id="64522"/>
    <lineage>
        <taxon>Eukaryota</taxon>
        <taxon>Fungi</taxon>
        <taxon>Fungi incertae sedis</taxon>
        <taxon>Mucoromycota</taxon>
        <taxon>Mortierellomycotina</taxon>
        <taxon>Mortierellomycetes</taxon>
        <taxon>Mortierellales</taxon>
        <taxon>Mortierellaceae</taxon>
        <taxon>Linnemannia</taxon>
    </lineage>
</organism>
<gene>
    <name evidence="1" type="ORF">BGZ96_009904</name>
</gene>
<comment type="caution">
    <text evidence="1">The sequence shown here is derived from an EMBL/GenBank/DDBJ whole genome shotgun (WGS) entry which is preliminary data.</text>
</comment>
<proteinExistence type="predicted"/>